<evidence type="ECO:0000259" key="9">
    <source>
        <dbReference type="Pfam" id="PF02836"/>
    </source>
</evidence>
<dbReference type="Gene3D" id="2.60.40.10">
    <property type="entry name" value="Immunoglobulins"/>
    <property type="match status" value="1"/>
</dbReference>
<dbReference type="InterPro" id="IPR036156">
    <property type="entry name" value="Beta-gal/glucu_dom_sf"/>
</dbReference>
<dbReference type="GO" id="GO:0019391">
    <property type="term" value="P:glucuronoside catabolic process"/>
    <property type="evidence" value="ECO:0007669"/>
    <property type="project" value="TreeGrafter"/>
</dbReference>
<dbReference type="GO" id="GO:0030246">
    <property type="term" value="F:carbohydrate binding"/>
    <property type="evidence" value="ECO:0007669"/>
    <property type="project" value="TreeGrafter"/>
</dbReference>
<dbReference type="SUPFAM" id="SSF51445">
    <property type="entry name" value="(Trans)glycosidases"/>
    <property type="match status" value="1"/>
</dbReference>
<dbReference type="PROSITE" id="PS00608">
    <property type="entry name" value="GLYCOSYL_HYDROL_F2_2"/>
    <property type="match status" value="1"/>
</dbReference>
<dbReference type="Proteomes" id="UP000184120">
    <property type="component" value="Unassembled WGS sequence"/>
</dbReference>
<keyword evidence="7" id="KW-0732">Signal</keyword>
<feature type="signal peptide" evidence="7">
    <location>
        <begin position="1"/>
        <end position="18"/>
    </location>
</feature>
<dbReference type="InterPro" id="IPR006103">
    <property type="entry name" value="Glyco_hydro_2_cat"/>
</dbReference>
<evidence type="ECO:0000256" key="1">
    <source>
        <dbReference type="ARBA" id="ARBA00007401"/>
    </source>
</evidence>
<dbReference type="PANTHER" id="PTHR10066:SF67">
    <property type="entry name" value="BETA-GLUCURONIDASE"/>
    <property type="match status" value="1"/>
</dbReference>
<dbReference type="Pfam" id="PF02836">
    <property type="entry name" value="Glyco_hydro_2_C"/>
    <property type="match status" value="1"/>
</dbReference>
<evidence type="ECO:0000313" key="12">
    <source>
        <dbReference type="Proteomes" id="UP000184120"/>
    </source>
</evidence>
<dbReference type="InterPro" id="IPR006104">
    <property type="entry name" value="Glyco_hydro_2_N"/>
</dbReference>
<evidence type="ECO:0000259" key="8">
    <source>
        <dbReference type="Pfam" id="PF00703"/>
    </source>
</evidence>
<evidence type="ECO:0000256" key="6">
    <source>
        <dbReference type="RuleBase" id="RU361154"/>
    </source>
</evidence>
<feature type="domain" description="Glycosyl hydrolases family 2 sugar binding" evidence="10">
    <location>
        <begin position="44"/>
        <end position="204"/>
    </location>
</feature>
<reference evidence="12" key="1">
    <citation type="submission" date="2016-11" db="EMBL/GenBank/DDBJ databases">
        <authorList>
            <person name="Varghese N."/>
            <person name="Submissions S."/>
        </authorList>
    </citation>
    <scope>NUCLEOTIDE SEQUENCE [LARGE SCALE GENOMIC DNA]</scope>
    <source>
        <strain evidence="12">DSM 27989</strain>
    </source>
</reference>
<evidence type="ECO:0000259" key="10">
    <source>
        <dbReference type="Pfam" id="PF02837"/>
    </source>
</evidence>
<organism evidence="11 12">
    <name type="scientific">Chishuiella changwenlii</name>
    <dbReference type="NCBI Taxonomy" id="1434701"/>
    <lineage>
        <taxon>Bacteria</taxon>
        <taxon>Pseudomonadati</taxon>
        <taxon>Bacteroidota</taxon>
        <taxon>Flavobacteriia</taxon>
        <taxon>Flavobacteriales</taxon>
        <taxon>Weeksellaceae</taxon>
        <taxon>Chishuiella</taxon>
    </lineage>
</organism>
<dbReference type="PANTHER" id="PTHR10066">
    <property type="entry name" value="BETA-GLUCURONIDASE"/>
    <property type="match status" value="1"/>
</dbReference>
<evidence type="ECO:0000256" key="3">
    <source>
        <dbReference type="ARBA" id="ARBA00016205"/>
    </source>
</evidence>
<evidence type="ECO:0000256" key="5">
    <source>
        <dbReference type="ARBA" id="ARBA00023295"/>
    </source>
</evidence>
<dbReference type="Pfam" id="PF02837">
    <property type="entry name" value="Glyco_hydro_2_N"/>
    <property type="match status" value="1"/>
</dbReference>
<evidence type="ECO:0000256" key="7">
    <source>
        <dbReference type="SAM" id="SignalP"/>
    </source>
</evidence>
<dbReference type="InterPro" id="IPR023230">
    <property type="entry name" value="Glyco_hydro_2_CS"/>
</dbReference>
<dbReference type="EMBL" id="FRBH01000003">
    <property type="protein sequence ID" value="SHK73800.1"/>
    <property type="molecule type" value="Genomic_DNA"/>
</dbReference>
<keyword evidence="4 6" id="KW-0378">Hydrolase</keyword>
<dbReference type="PROSITE" id="PS00719">
    <property type="entry name" value="GLYCOSYL_HYDROL_F2_1"/>
    <property type="match status" value="1"/>
</dbReference>
<dbReference type="InterPro" id="IPR023232">
    <property type="entry name" value="Glyco_hydro_2_AS"/>
</dbReference>
<evidence type="ECO:0000256" key="2">
    <source>
        <dbReference type="ARBA" id="ARBA00012761"/>
    </source>
</evidence>
<dbReference type="InterPro" id="IPR006101">
    <property type="entry name" value="Glyco_hydro_2"/>
</dbReference>
<protein>
    <recommendedName>
        <fullName evidence="3">Beta-glucuronidase</fullName>
        <ecNumber evidence="2">3.2.1.31</ecNumber>
    </recommendedName>
</protein>
<dbReference type="RefSeq" id="WP_229731868.1">
    <property type="nucleotide sequence ID" value="NZ_BMFL01000012.1"/>
</dbReference>
<gene>
    <name evidence="11" type="ORF">SAMN05443634_103100</name>
</gene>
<dbReference type="NCBIfam" id="NF007538">
    <property type="entry name" value="PRK10150.1"/>
    <property type="match status" value="1"/>
</dbReference>
<dbReference type="InterPro" id="IPR017853">
    <property type="entry name" value="GH"/>
</dbReference>
<feature type="chain" id="PRO_5012138670" description="Beta-glucuronidase" evidence="7">
    <location>
        <begin position="19"/>
        <end position="622"/>
    </location>
</feature>
<feature type="domain" description="Glycoside hydrolase family 2 catalytic" evidence="9">
    <location>
        <begin position="304"/>
        <end position="614"/>
    </location>
</feature>
<evidence type="ECO:0000313" key="11">
    <source>
        <dbReference type="EMBL" id="SHK73800.1"/>
    </source>
</evidence>
<sequence length="622" mass="71198">MKLLLVNCFMLIAVLTNAQQLKKANAEDIGLFPQRNNHRNTLDLSGIWKFKVDSLHVGEKESWFNGLSKAQSIAVPGSYNEQLNGIRDYLDLVWYETETYIPKEWKDQNIFIRVGSAVYHAKVWVNGKPVGYHEGGHLPFVFSVNDHVKWNEKNRITIQIENEMRVDRVPTGNSNGAFSSFPSANYDFFPYSGLNRPVWLYTTPKKAYIKDITVIPNYQGTTGSLDVKVEQVGNAKKGTVIVSGDGKEYTQEITFKDQLANAKISIPNVKLWDLENPFLYNVKVVLKDSDIIDSYELETGIRTVSVNNKSVLLNGKPVYLKGFGKHEDFPVIGRGQTNPVMIKDFELMKWTGANSVRTSHYPYDEEFYRTADKIGFLIIDEIPNVGMFFDDSDQNIETRQRISSNMLKEMYTRDKNHPSVISWSVANEPSPFAKFGAGKETDKPVVVGKQKLSELISIIKKLDSTRPALYVSVMGGPESWLGISDYIAMNRYYGWYTNVGNIKEGVRIMKEELEKTYAKYNKPIIITEFGADAQAGMHSDQPEMFTEEYQKEFIKQYLDLTDSKDYVTGMHVWNFADFKTGQGIIRFGGFNYKGVFTRDRRPKASAHFLRERWNDKTNKKNY</sequence>
<dbReference type="Gene3D" id="2.60.120.260">
    <property type="entry name" value="Galactose-binding domain-like"/>
    <property type="match status" value="1"/>
</dbReference>
<dbReference type="SUPFAM" id="SSF49785">
    <property type="entry name" value="Galactose-binding domain-like"/>
    <property type="match status" value="1"/>
</dbReference>
<keyword evidence="5 6" id="KW-0326">Glycosidase</keyword>
<dbReference type="GO" id="GO:0005975">
    <property type="term" value="P:carbohydrate metabolic process"/>
    <property type="evidence" value="ECO:0007669"/>
    <property type="project" value="InterPro"/>
</dbReference>
<evidence type="ECO:0000256" key="4">
    <source>
        <dbReference type="ARBA" id="ARBA00022801"/>
    </source>
</evidence>
<dbReference type="STRING" id="1434701.SAMN05443634_103100"/>
<proteinExistence type="inferred from homology"/>
<comment type="similarity">
    <text evidence="1 6">Belongs to the glycosyl hydrolase 2 family.</text>
</comment>
<dbReference type="InterPro" id="IPR006102">
    <property type="entry name" value="Ig-like_GH2"/>
</dbReference>
<dbReference type="AlphaFoldDB" id="A0A1M6UX87"/>
<dbReference type="InterPro" id="IPR008979">
    <property type="entry name" value="Galactose-bd-like_sf"/>
</dbReference>
<feature type="domain" description="Glycoside hydrolase family 2 immunoglobulin-like beta-sandwich" evidence="8">
    <location>
        <begin position="207"/>
        <end position="302"/>
    </location>
</feature>
<accession>A0A1M6UX87</accession>
<dbReference type="Gene3D" id="3.20.20.80">
    <property type="entry name" value="Glycosidases"/>
    <property type="match status" value="1"/>
</dbReference>
<name>A0A1M6UX87_9FLAO</name>
<dbReference type="FunFam" id="3.20.20.80:FF:000080">
    <property type="entry name" value="Beta-glucuronidase UidA"/>
    <property type="match status" value="1"/>
</dbReference>
<dbReference type="PRINTS" id="PR00132">
    <property type="entry name" value="GLHYDRLASE2"/>
</dbReference>
<dbReference type="SUPFAM" id="SSF49303">
    <property type="entry name" value="beta-Galactosidase/glucuronidase domain"/>
    <property type="match status" value="1"/>
</dbReference>
<dbReference type="EC" id="3.2.1.31" evidence="2"/>
<dbReference type="GO" id="GO:0004566">
    <property type="term" value="F:beta-glucuronidase activity"/>
    <property type="evidence" value="ECO:0007669"/>
    <property type="project" value="UniProtKB-EC"/>
</dbReference>
<dbReference type="Pfam" id="PF00703">
    <property type="entry name" value="Glyco_hydro_2"/>
    <property type="match status" value="1"/>
</dbReference>
<dbReference type="InterPro" id="IPR013783">
    <property type="entry name" value="Ig-like_fold"/>
</dbReference>